<dbReference type="OrthoDB" id="6399068at2"/>
<organism evidence="1 2">
    <name type="scientific">Thalassotalea litorea</name>
    <dbReference type="NCBI Taxonomy" id="2020715"/>
    <lineage>
        <taxon>Bacteria</taxon>
        <taxon>Pseudomonadati</taxon>
        <taxon>Pseudomonadota</taxon>
        <taxon>Gammaproteobacteria</taxon>
        <taxon>Alteromonadales</taxon>
        <taxon>Colwelliaceae</taxon>
        <taxon>Thalassotalea</taxon>
    </lineage>
</organism>
<keyword evidence="2" id="KW-1185">Reference proteome</keyword>
<dbReference type="InterPro" id="IPR029083">
    <property type="entry name" value="Imm32"/>
</dbReference>
<reference evidence="1 2" key="1">
    <citation type="submission" date="2019-05" db="EMBL/GenBank/DDBJ databases">
        <title>Genome sequences of Thalassotalea litorea 1K03283.</title>
        <authorList>
            <person name="Zhang D."/>
        </authorList>
    </citation>
    <scope>NUCLEOTIDE SEQUENCE [LARGE SCALE GENOMIC DNA]</scope>
    <source>
        <strain evidence="1 2">MCCC 1K03283</strain>
    </source>
</reference>
<accession>A0A5R9IB55</accession>
<dbReference type="EMBL" id="VCBC01000034">
    <property type="protein sequence ID" value="TLU59461.1"/>
    <property type="molecule type" value="Genomic_DNA"/>
</dbReference>
<evidence type="ECO:0000313" key="1">
    <source>
        <dbReference type="EMBL" id="TLU59461.1"/>
    </source>
</evidence>
<dbReference type="RefSeq" id="WP_138321852.1">
    <property type="nucleotide sequence ID" value="NZ_VCBC01000034.1"/>
</dbReference>
<comment type="caution">
    <text evidence="1">The sequence shown here is derived from an EMBL/GenBank/DDBJ whole genome shotgun (WGS) entry which is preliminary data.</text>
</comment>
<gene>
    <name evidence="1" type="ORF">FE810_16965</name>
</gene>
<sequence length="144" mass="16587">MDKLSGKLAELTRSEWRELGFFYTINETQSEWVLTGSQLGLKNFSDLLHQFSLKEESHGDHFHIEPHWYLTLTSSDEPIIDKRGVWGRPSDFSAIAKLISDKLEISSPNDRIVVKNEYAPKAEYSLVIYVKEQDFDPATLDPQL</sequence>
<evidence type="ECO:0000313" key="2">
    <source>
        <dbReference type="Proteomes" id="UP000307790"/>
    </source>
</evidence>
<proteinExistence type="predicted"/>
<dbReference type="AlphaFoldDB" id="A0A5R9IB55"/>
<name>A0A5R9IB55_9GAMM</name>
<dbReference type="Pfam" id="PF15566">
    <property type="entry name" value="Imm32"/>
    <property type="match status" value="1"/>
</dbReference>
<protein>
    <submittedName>
        <fullName evidence="1">Uncharacterized protein</fullName>
    </submittedName>
</protein>
<dbReference type="Proteomes" id="UP000307790">
    <property type="component" value="Unassembled WGS sequence"/>
</dbReference>